<name>A0A2X3AS57_9ACTO</name>
<keyword evidence="7 12" id="KW-0479">Metal-binding</keyword>
<evidence type="ECO:0000256" key="4">
    <source>
        <dbReference type="ARBA" id="ARBA00011738"/>
    </source>
</evidence>
<dbReference type="GO" id="GO:0006013">
    <property type="term" value="P:mannose metabolic process"/>
    <property type="evidence" value="ECO:0007669"/>
    <property type="project" value="TreeGrafter"/>
</dbReference>
<dbReference type="InterPro" id="IPR036412">
    <property type="entry name" value="HAD-like_sf"/>
</dbReference>
<feature type="active site" description="Nucleophile" evidence="10">
    <location>
        <position position="17"/>
    </location>
</feature>
<dbReference type="Gene3D" id="3.40.50.1000">
    <property type="entry name" value="HAD superfamily/HAD-like"/>
    <property type="match status" value="1"/>
</dbReference>
<proteinExistence type="inferred from homology"/>
<evidence type="ECO:0000256" key="3">
    <source>
        <dbReference type="ARBA" id="ARBA00009736"/>
    </source>
</evidence>
<feature type="binding site" evidence="12">
    <location>
        <position position="223"/>
    </location>
    <ligand>
        <name>Mg(2+)</name>
        <dbReference type="ChEBI" id="CHEBI:18420"/>
        <label>1</label>
    </ligand>
</feature>
<dbReference type="Proteomes" id="UP000250245">
    <property type="component" value="Unassembled WGS sequence"/>
</dbReference>
<dbReference type="GO" id="GO:0009298">
    <property type="term" value="P:GDP-mannose biosynthetic process"/>
    <property type="evidence" value="ECO:0007669"/>
    <property type="project" value="UniProtKB-UniPathway"/>
</dbReference>
<comment type="pathway">
    <text evidence="2">Nucleotide-sugar biosynthesis; GDP-alpha-D-mannose biosynthesis; alpha-D-mannose 1-phosphate from D-fructose 6-phosphate: step 2/2.</text>
</comment>
<gene>
    <name evidence="13" type="ORF">NCTC11820_00784</name>
</gene>
<dbReference type="RefSeq" id="WP_041798085.1">
    <property type="nucleotide sequence ID" value="NZ_CP068112.1"/>
</dbReference>
<evidence type="ECO:0000313" key="14">
    <source>
        <dbReference type="Proteomes" id="UP000250245"/>
    </source>
</evidence>
<dbReference type="GO" id="GO:0004615">
    <property type="term" value="F:phosphomannomutase activity"/>
    <property type="evidence" value="ECO:0007669"/>
    <property type="project" value="UniProtKB-EC"/>
</dbReference>
<comment type="subcellular location">
    <subcellularLocation>
        <location evidence="1">Cytoplasm</location>
    </subcellularLocation>
</comment>
<feature type="binding site" evidence="12">
    <location>
        <position position="17"/>
    </location>
    <ligand>
        <name>Mg(2+)</name>
        <dbReference type="ChEBI" id="CHEBI:18420"/>
        <label>1</label>
    </ligand>
</feature>
<comment type="similarity">
    <text evidence="3">Belongs to the eukaryotic PMM family.</text>
</comment>
<evidence type="ECO:0000256" key="11">
    <source>
        <dbReference type="PIRSR" id="PIRSR605002-2"/>
    </source>
</evidence>
<dbReference type="Pfam" id="PF03332">
    <property type="entry name" value="PMM"/>
    <property type="match status" value="1"/>
</dbReference>
<keyword evidence="8 12" id="KW-0460">Magnesium</keyword>
<evidence type="ECO:0000256" key="7">
    <source>
        <dbReference type="ARBA" id="ARBA00022723"/>
    </source>
</evidence>
<dbReference type="GO" id="GO:0016791">
    <property type="term" value="F:phosphatase activity"/>
    <property type="evidence" value="ECO:0007669"/>
    <property type="project" value="UniProtKB-ARBA"/>
</dbReference>
<feature type="active site" description="Nucleophile" evidence="10">
    <location>
        <position position="19"/>
    </location>
</feature>
<dbReference type="InterPro" id="IPR006379">
    <property type="entry name" value="HAD-SF_hydro_IIB"/>
</dbReference>
<dbReference type="SFLD" id="SFLDG01143">
    <property type="entry name" value="C2.B.3:_Phosphomannomutase_Lik"/>
    <property type="match status" value="1"/>
</dbReference>
<dbReference type="EMBL" id="UASJ01000001">
    <property type="protein sequence ID" value="SQB64440.1"/>
    <property type="molecule type" value="Genomic_DNA"/>
</dbReference>
<accession>A0A2X3AS57</accession>
<dbReference type="UniPathway" id="UPA00126">
    <property type="reaction ID" value="UER00424"/>
</dbReference>
<evidence type="ECO:0000313" key="13">
    <source>
        <dbReference type="EMBL" id="SQB64440.1"/>
    </source>
</evidence>
<evidence type="ECO:0000256" key="5">
    <source>
        <dbReference type="ARBA" id="ARBA00012730"/>
    </source>
</evidence>
<sequence>MSWHCTFPADLRLVAFDLDDTLAHSKMPLDEEMAVALAQLLNSYEVAIISGGQLSQFQSQVLSRLANQLASQCTLHLLPTCGTQYYRIEPGTRPERLVRVYRRDLAADLRRQAVETIEKTARELGFWAASPWGNIIEDRGTQVTFSALGQQAPLAAKRAWDPDGSKKSALVKALRERLSQLEVRSGGATSVDVTARGVDKAYGIRSLLESTGYTPRNLVFLGDRLDERGNDYPVLSTGVPCQAVSGPEDTLDWLQRLLASKS</sequence>
<dbReference type="InterPro" id="IPR023214">
    <property type="entry name" value="HAD_sf"/>
</dbReference>
<evidence type="ECO:0000256" key="6">
    <source>
        <dbReference type="ARBA" id="ARBA00022490"/>
    </source>
</evidence>
<dbReference type="NCBIfam" id="TIGR01484">
    <property type="entry name" value="HAD-SF-IIB"/>
    <property type="match status" value="1"/>
</dbReference>
<keyword evidence="13" id="KW-0378">Hydrolase</keyword>
<dbReference type="InterPro" id="IPR043169">
    <property type="entry name" value="PMM_cap"/>
</dbReference>
<evidence type="ECO:0000256" key="1">
    <source>
        <dbReference type="ARBA" id="ARBA00004496"/>
    </source>
</evidence>
<dbReference type="Gene3D" id="3.30.1240.20">
    <property type="match status" value="1"/>
</dbReference>
<dbReference type="GO" id="GO:0006487">
    <property type="term" value="P:protein N-linked glycosylation"/>
    <property type="evidence" value="ECO:0007669"/>
    <property type="project" value="TreeGrafter"/>
</dbReference>
<dbReference type="GeneID" id="55565907"/>
<dbReference type="PANTHER" id="PTHR10466:SF0">
    <property type="entry name" value="PHOSPHOMANNOMUTASE"/>
    <property type="match status" value="1"/>
</dbReference>
<dbReference type="GO" id="GO:0005829">
    <property type="term" value="C:cytosol"/>
    <property type="evidence" value="ECO:0007669"/>
    <property type="project" value="TreeGrafter"/>
</dbReference>
<feature type="binding site" evidence="11">
    <location>
        <position position="139"/>
    </location>
    <ligand>
        <name>alpha-D-mannose 1-phosphate</name>
        <dbReference type="ChEBI" id="CHEBI:58409"/>
    </ligand>
</feature>
<evidence type="ECO:0000256" key="10">
    <source>
        <dbReference type="PIRSR" id="PIRSR605002-1"/>
    </source>
</evidence>
<evidence type="ECO:0000256" key="12">
    <source>
        <dbReference type="PIRSR" id="PIRSR605002-3"/>
    </source>
</evidence>
<keyword evidence="6" id="KW-0963">Cytoplasm</keyword>
<comment type="subunit">
    <text evidence="4">Homodimer.</text>
</comment>
<feature type="binding site" evidence="11">
    <location>
        <position position="192"/>
    </location>
    <ligand>
        <name>alpha-D-mannose 1-phosphate</name>
        <dbReference type="ChEBI" id="CHEBI:58409"/>
    </ligand>
</feature>
<evidence type="ECO:0000256" key="9">
    <source>
        <dbReference type="ARBA" id="ARBA00023235"/>
    </source>
</evidence>
<dbReference type="EC" id="5.4.2.8" evidence="5"/>
<dbReference type="GO" id="GO:0046872">
    <property type="term" value="F:metal ion binding"/>
    <property type="evidence" value="ECO:0007669"/>
    <property type="project" value="UniProtKB-KW"/>
</dbReference>
<dbReference type="InterPro" id="IPR005002">
    <property type="entry name" value="PMM"/>
</dbReference>
<evidence type="ECO:0000256" key="2">
    <source>
        <dbReference type="ARBA" id="ARBA00004699"/>
    </source>
</evidence>
<protein>
    <recommendedName>
        <fullName evidence="5">phosphomannomutase</fullName>
        <ecNumber evidence="5">5.4.2.8</ecNumber>
    </recommendedName>
</protein>
<dbReference type="SUPFAM" id="SSF56784">
    <property type="entry name" value="HAD-like"/>
    <property type="match status" value="1"/>
</dbReference>
<feature type="binding site" evidence="12">
    <location>
        <position position="19"/>
    </location>
    <ligand>
        <name>Mg(2+)</name>
        <dbReference type="ChEBI" id="CHEBI:18420"/>
        <label>1</label>
    </ligand>
</feature>
<reference evidence="13 14" key="1">
    <citation type="submission" date="2018-06" db="EMBL/GenBank/DDBJ databases">
        <authorList>
            <consortium name="Pathogen Informatics"/>
            <person name="Doyle S."/>
        </authorList>
    </citation>
    <scope>NUCLEOTIDE SEQUENCE [LARGE SCALE GENOMIC DNA]</scope>
    <source>
        <strain evidence="13 14">NCTC11820</strain>
    </source>
</reference>
<feature type="binding site" evidence="11">
    <location>
        <position position="190"/>
    </location>
    <ligand>
        <name>alpha-D-mannose 1-phosphate</name>
        <dbReference type="ChEBI" id="CHEBI:58409"/>
    </ligand>
</feature>
<dbReference type="SFLD" id="SFLDS00003">
    <property type="entry name" value="Haloacid_Dehalogenase"/>
    <property type="match status" value="1"/>
</dbReference>
<dbReference type="SFLD" id="SFLDG01140">
    <property type="entry name" value="C2.B:_Phosphomannomutase_and_P"/>
    <property type="match status" value="1"/>
</dbReference>
<keyword evidence="9" id="KW-0413">Isomerase</keyword>
<evidence type="ECO:0000256" key="8">
    <source>
        <dbReference type="ARBA" id="ARBA00022842"/>
    </source>
</evidence>
<dbReference type="AlphaFoldDB" id="A0A2X3AS57"/>
<dbReference type="PANTHER" id="PTHR10466">
    <property type="entry name" value="PHOSPHOMANNOMUTASE"/>
    <property type="match status" value="1"/>
</dbReference>
<organism evidence="13 14">
    <name type="scientific">Mobiluncus curtisii</name>
    <dbReference type="NCBI Taxonomy" id="2051"/>
    <lineage>
        <taxon>Bacteria</taxon>
        <taxon>Bacillati</taxon>
        <taxon>Actinomycetota</taxon>
        <taxon>Actinomycetes</taxon>
        <taxon>Actinomycetales</taxon>
        <taxon>Actinomycetaceae</taxon>
        <taxon>Mobiluncus</taxon>
    </lineage>
</organism>
<comment type="cofactor">
    <cofactor evidence="12">
        <name>Mg(2+)</name>
        <dbReference type="ChEBI" id="CHEBI:18420"/>
    </cofactor>
</comment>